<dbReference type="AlphaFoldDB" id="A0A1X9NKS1"/>
<dbReference type="OrthoDB" id="5706606at2"/>
<dbReference type="STRING" id="716816.BST96_15745"/>
<gene>
    <name evidence="1" type="ORF">BST96_15745</name>
</gene>
<proteinExistence type="predicted"/>
<keyword evidence="2" id="KW-1185">Reference proteome</keyword>
<reference evidence="1 2" key="1">
    <citation type="submission" date="2016-11" db="EMBL/GenBank/DDBJ databases">
        <title>Trade-off between light-utilization and light-protection in marine flavobacteria.</title>
        <authorList>
            <person name="Kumagai Y."/>
        </authorList>
    </citation>
    <scope>NUCLEOTIDE SEQUENCE [LARGE SCALE GENOMIC DNA]</scope>
    <source>
        <strain evidence="1 2">NBRC 107125</strain>
    </source>
</reference>
<dbReference type="InterPro" id="IPR021244">
    <property type="entry name" value="DUF2802"/>
</dbReference>
<name>A0A1X9NKS1_9GAMM</name>
<evidence type="ECO:0008006" key="3">
    <source>
        <dbReference type="Google" id="ProtNLM"/>
    </source>
</evidence>
<evidence type="ECO:0000313" key="1">
    <source>
        <dbReference type="EMBL" id="ARN75437.1"/>
    </source>
</evidence>
<evidence type="ECO:0000313" key="2">
    <source>
        <dbReference type="Proteomes" id="UP000193450"/>
    </source>
</evidence>
<accession>A0A1X9NKS1</accession>
<dbReference type="KEGG" id="osg:BST96_15745"/>
<sequence length="127" mass="13708">MIMSLWIVLVVCCIALVAVASYAVQLNKRLSQVEQQAEKDILSLTHEVAAVNSAAMGVGQRLISVEKKLKLSIEKQQQMAMSNIESMPYSQAVSSASNGSNANELIDRYGLPEAEADLLTLLKSAAK</sequence>
<dbReference type="Pfam" id="PF10975">
    <property type="entry name" value="DUF2802"/>
    <property type="match status" value="1"/>
</dbReference>
<protein>
    <recommendedName>
        <fullName evidence="3">DUF2802 domain-containing protein</fullName>
    </recommendedName>
</protein>
<dbReference type="EMBL" id="CP019343">
    <property type="protein sequence ID" value="ARN75437.1"/>
    <property type="molecule type" value="Genomic_DNA"/>
</dbReference>
<dbReference type="Proteomes" id="UP000193450">
    <property type="component" value="Chromosome"/>
</dbReference>
<dbReference type="RefSeq" id="WP_085759614.1">
    <property type="nucleotide sequence ID" value="NZ_CP019343.1"/>
</dbReference>
<organism evidence="1 2">
    <name type="scientific">Oceanicoccus sagamiensis</name>
    <dbReference type="NCBI Taxonomy" id="716816"/>
    <lineage>
        <taxon>Bacteria</taxon>
        <taxon>Pseudomonadati</taxon>
        <taxon>Pseudomonadota</taxon>
        <taxon>Gammaproteobacteria</taxon>
        <taxon>Cellvibrionales</taxon>
        <taxon>Spongiibacteraceae</taxon>
        <taxon>Oceanicoccus</taxon>
    </lineage>
</organism>